<dbReference type="EMBL" id="CABVJG010000017">
    <property type="protein sequence ID" value="VVQ21266.1"/>
    <property type="molecule type" value="Genomic_DNA"/>
</dbReference>
<proteinExistence type="predicted"/>
<dbReference type="Proteomes" id="UP000412311">
    <property type="component" value="Unassembled WGS sequence"/>
</dbReference>
<reference evidence="2 3" key="1">
    <citation type="submission" date="2019-09" db="EMBL/GenBank/DDBJ databases">
        <authorList>
            <person name="Chandra G."/>
            <person name="Truman W A."/>
        </authorList>
    </citation>
    <scope>NUCLEOTIDE SEQUENCE [LARGE SCALE GENOMIC DNA]</scope>
    <source>
        <strain evidence="2">PS925</strain>
    </source>
</reference>
<accession>A0A5E7VEM1</accession>
<dbReference type="Pfam" id="PF01844">
    <property type="entry name" value="HNH"/>
    <property type="match status" value="1"/>
</dbReference>
<dbReference type="InterPro" id="IPR003615">
    <property type="entry name" value="HNH_nuc"/>
</dbReference>
<sequence>MATQYRPRVSTLGDFMSDKKKDTDWTVAEIEAAVDAYLKMFELERIGQKFNKAHENRVLRASALHNRTEGSVEFRMQNISAVLLRMHREYIKGYKPARNVGTNVEPAIRAVLIAKGVTLGDPTVATADEEALEQRALALEKLPLEDEPEGIVKPKRAPAQTTAFIRDPKVRAWVRKKAKGICEGCGEPAPFTKNDSPYLEVHHVRHLANKGSDRISNAVALCPNCHRRCHHSNDSKEFTESLYDRVKRLKREYPNRKTM</sequence>
<dbReference type="AlphaFoldDB" id="A0A5E7VEM1"/>
<dbReference type="SMART" id="SM00507">
    <property type="entry name" value="HNHc"/>
    <property type="match status" value="1"/>
</dbReference>
<dbReference type="GO" id="GO:0003676">
    <property type="term" value="F:nucleic acid binding"/>
    <property type="evidence" value="ECO:0007669"/>
    <property type="project" value="InterPro"/>
</dbReference>
<dbReference type="Gene3D" id="1.10.30.50">
    <property type="match status" value="1"/>
</dbReference>
<gene>
    <name evidence="2" type="ORF">PS925_04931</name>
</gene>
<dbReference type="GO" id="GO:0008270">
    <property type="term" value="F:zinc ion binding"/>
    <property type="evidence" value="ECO:0007669"/>
    <property type="project" value="InterPro"/>
</dbReference>
<dbReference type="GO" id="GO:0004519">
    <property type="term" value="F:endonuclease activity"/>
    <property type="evidence" value="ECO:0007669"/>
    <property type="project" value="InterPro"/>
</dbReference>
<evidence type="ECO:0000313" key="2">
    <source>
        <dbReference type="EMBL" id="VVQ21266.1"/>
    </source>
</evidence>
<feature type="domain" description="HNH nuclease" evidence="1">
    <location>
        <begin position="169"/>
        <end position="227"/>
    </location>
</feature>
<evidence type="ECO:0000313" key="3">
    <source>
        <dbReference type="Proteomes" id="UP000412311"/>
    </source>
</evidence>
<protein>
    <recommendedName>
        <fullName evidence="1">HNH nuclease domain-containing protein</fullName>
    </recommendedName>
</protein>
<name>A0A5E7VEM1_PSEFL</name>
<evidence type="ECO:0000259" key="1">
    <source>
        <dbReference type="SMART" id="SM00507"/>
    </source>
</evidence>
<dbReference type="InterPro" id="IPR002711">
    <property type="entry name" value="HNH"/>
</dbReference>
<organism evidence="2 3">
    <name type="scientific">Pseudomonas fluorescens</name>
    <dbReference type="NCBI Taxonomy" id="294"/>
    <lineage>
        <taxon>Bacteria</taxon>
        <taxon>Pseudomonadati</taxon>
        <taxon>Pseudomonadota</taxon>
        <taxon>Gammaproteobacteria</taxon>
        <taxon>Pseudomonadales</taxon>
        <taxon>Pseudomonadaceae</taxon>
        <taxon>Pseudomonas</taxon>
    </lineage>
</organism>
<dbReference type="CDD" id="cd00085">
    <property type="entry name" value="HNHc"/>
    <property type="match status" value="1"/>
</dbReference>